<feature type="transmembrane region" description="Helical" evidence="8">
    <location>
        <begin position="540"/>
        <end position="562"/>
    </location>
</feature>
<feature type="transmembrane region" description="Helical" evidence="8">
    <location>
        <begin position="846"/>
        <end position="865"/>
    </location>
</feature>
<dbReference type="Gramene" id="LPERR06G22040.1">
    <property type="protein sequence ID" value="LPERR06G22040.1"/>
    <property type="gene ID" value="LPERR06G22040"/>
</dbReference>
<dbReference type="PANTHER" id="PTHR31064">
    <property type="entry name" value="POTASSIUM TRANSPORT PROTEIN DDB_G0292412-RELATED"/>
    <property type="match status" value="1"/>
</dbReference>
<evidence type="ECO:0000256" key="6">
    <source>
        <dbReference type="ARBA" id="ARBA00023065"/>
    </source>
</evidence>
<feature type="transmembrane region" description="Helical" evidence="8">
    <location>
        <begin position="102"/>
        <end position="124"/>
    </location>
</feature>
<feature type="transmembrane region" description="Helical" evidence="8">
    <location>
        <begin position="418"/>
        <end position="440"/>
    </location>
</feature>
<evidence type="ECO:0000256" key="3">
    <source>
        <dbReference type="ARBA" id="ARBA00022448"/>
    </source>
</evidence>
<dbReference type="InterPro" id="IPR051143">
    <property type="entry name" value="TrkH_K-transport"/>
</dbReference>
<dbReference type="Proteomes" id="UP000032180">
    <property type="component" value="Chromosome 6"/>
</dbReference>
<feature type="transmembrane region" description="Helical" evidence="8">
    <location>
        <begin position="684"/>
        <end position="707"/>
    </location>
</feature>
<evidence type="ECO:0000256" key="1">
    <source>
        <dbReference type="ARBA" id="ARBA00004141"/>
    </source>
</evidence>
<comment type="similarity">
    <text evidence="2">Belongs to the TrkH potassium transport family. HKT (TC 2.A.38.3) subfamily.</text>
</comment>
<evidence type="ECO:0000313" key="10">
    <source>
        <dbReference type="Proteomes" id="UP000032180"/>
    </source>
</evidence>
<keyword evidence="7 8" id="KW-0472">Membrane</keyword>
<protein>
    <submittedName>
        <fullName evidence="9">Uncharacterized protein</fullName>
    </submittedName>
</protein>
<feature type="transmembrane region" description="Helical" evidence="8">
    <location>
        <begin position="372"/>
        <end position="391"/>
    </location>
</feature>
<comment type="subcellular location">
    <subcellularLocation>
        <location evidence="1">Membrane</location>
        <topology evidence="1">Multi-pass membrane protein</topology>
    </subcellularLocation>
</comment>
<dbReference type="EnsemblPlants" id="LPERR06G22040.1">
    <property type="protein sequence ID" value="LPERR06G22040.1"/>
    <property type="gene ID" value="LPERR06G22040"/>
</dbReference>
<dbReference type="AlphaFoldDB" id="A0A0D9WTT2"/>
<sequence>MTSIYHEFVHSKSQSFRSIGRYVLQSIVLIYRFVSLHVHPFWIQLSYFLLISILGSVLLMFLKPSNPDFNPGYIDMLFLSTSALTVSGLSTIEMEVLSSSQIVVLTLLMLVGGGVFVSLLGLMLRLNNQVSRDFSGDKVSSVPIELNTIDSASTVISCEELQLEAAISEIPSSTIKDLKRSKRLSWCLGFVVLGYFLVFHVVGFLLVLLYIAHVSSAKAPLKKKGLNIALFSFSVTVSSFANGGLVPTNENMAIFPKNPGLLLLFIGLILAGNTLYPLFLRILIWFLGKVTKLTELKLMIKNPEELQYGYLLPKLPTMFLSSTVIGLMASLVTLFSAMDWNSAVFGGLSSYKKIINALFMAVNSRHSGENSIDCSLIAPAALLLFIIMMYLPPSTTFALSNGDEKTEDKKVKRKFSLVVQNVAISQLACNAVFVIVAFITERRGLRNDPLNFSALNMIFEVISAYGNVGLSIGYRCSRLQKLHPESICQDRPYSLSGWWSNEGKLLLVFVMLYGRLKAFSKVTVTGLATIQMEDLSSSQIVVLTLLMFLGSEMFLSFLGLVLESSKQNKNDLENRRVSSVTVCEQSQLEEAIPQTSSTSSTHIKKRCLKYLVFVVLAYMIIVLVTGFLLVFIYIAHVSSARDVLTRKSINKALFSVSITVSSFTNGGLLPTNESMAVFSSNNGLLWLIIGQILAGSTLFPVFLRLVIWALRGLRLTKAEEPDFMMNNTKEVVFNHLLPNLQTAFLAAVEIALVAMTVILFCCLNWDSAVFAGLTSLQKITNALFMAVNARQAGENSIDCSLVAPAALALFMVMMYTPALTNYFSACEDHKRSGPEHNNRTNKGNPFLKMMTLSPLAFNTTLIILVCITERRSLSTDPLNFSTFNIIFEVISAYGNIGLSTGYSCSRWLLLQHPEKKGMIVACHEKPYSFSGWWSDPGKLILVLAMLYGRLKGFHKKHIS</sequence>
<dbReference type="GO" id="GO:0030001">
    <property type="term" value="P:metal ion transport"/>
    <property type="evidence" value="ECO:0007669"/>
    <property type="project" value="UniProtKB-ARBA"/>
</dbReference>
<dbReference type="HOGENOM" id="CLU_008384_3_0_1"/>
<evidence type="ECO:0000256" key="7">
    <source>
        <dbReference type="ARBA" id="ARBA00023136"/>
    </source>
</evidence>
<keyword evidence="10" id="KW-1185">Reference proteome</keyword>
<feature type="transmembrane region" description="Helical" evidence="8">
    <location>
        <begin position="452"/>
        <end position="474"/>
    </location>
</feature>
<feature type="transmembrane region" description="Helical" evidence="8">
    <location>
        <begin position="225"/>
        <end position="248"/>
    </location>
</feature>
<name>A0A0D9WTT2_9ORYZ</name>
<feature type="transmembrane region" description="Helical" evidence="8">
    <location>
        <begin position="186"/>
        <end position="213"/>
    </location>
</feature>
<feature type="transmembrane region" description="Helical" evidence="8">
    <location>
        <begin position="885"/>
        <end position="909"/>
    </location>
</feature>
<feature type="transmembrane region" description="Helical" evidence="8">
    <location>
        <begin position="743"/>
        <end position="766"/>
    </location>
</feature>
<evidence type="ECO:0000313" key="9">
    <source>
        <dbReference type="EnsemblPlants" id="LPERR06G22040.1"/>
    </source>
</evidence>
<organism evidence="9 10">
    <name type="scientific">Leersia perrieri</name>
    <dbReference type="NCBI Taxonomy" id="77586"/>
    <lineage>
        <taxon>Eukaryota</taxon>
        <taxon>Viridiplantae</taxon>
        <taxon>Streptophyta</taxon>
        <taxon>Embryophyta</taxon>
        <taxon>Tracheophyta</taxon>
        <taxon>Spermatophyta</taxon>
        <taxon>Magnoliopsida</taxon>
        <taxon>Liliopsida</taxon>
        <taxon>Poales</taxon>
        <taxon>Poaceae</taxon>
        <taxon>BOP clade</taxon>
        <taxon>Oryzoideae</taxon>
        <taxon>Oryzeae</taxon>
        <taxon>Oryzinae</taxon>
        <taxon>Leersia</taxon>
    </lineage>
</organism>
<dbReference type="STRING" id="77586.A0A0D9WTT2"/>
<feature type="transmembrane region" description="Helical" evidence="8">
    <location>
        <begin position="610"/>
        <end position="635"/>
    </location>
</feature>
<evidence type="ECO:0000256" key="2">
    <source>
        <dbReference type="ARBA" id="ARBA00010864"/>
    </source>
</evidence>
<evidence type="ECO:0000256" key="4">
    <source>
        <dbReference type="ARBA" id="ARBA00022692"/>
    </source>
</evidence>
<keyword evidence="6" id="KW-0406">Ion transport</keyword>
<keyword evidence="5 8" id="KW-1133">Transmembrane helix</keyword>
<reference evidence="10" key="2">
    <citation type="submission" date="2013-12" db="EMBL/GenBank/DDBJ databases">
        <authorList>
            <person name="Yu Y."/>
            <person name="Lee S."/>
            <person name="de Baynast K."/>
            <person name="Wissotski M."/>
            <person name="Liu L."/>
            <person name="Talag J."/>
            <person name="Goicoechea J."/>
            <person name="Angelova A."/>
            <person name="Jetty R."/>
            <person name="Kudrna D."/>
            <person name="Golser W."/>
            <person name="Rivera L."/>
            <person name="Zhang J."/>
            <person name="Wing R."/>
        </authorList>
    </citation>
    <scope>NUCLEOTIDE SEQUENCE</scope>
</reference>
<evidence type="ECO:0000256" key="8">
    <source>
        <dbReference type="SAM" id="Phobius"/>
    </source>
</evidence>
<feature type="transmembrane region" description="Helical" evidence="8">
    <location>
        <begin position="41"/>
        <end position="61"/>
    </location>
</feature>
<dbReference type="eggNOG" id="KOG1341">
    <property type="taxonomic scope" value="Eukaryota"/>
</dbReference>
<dbReference type="GO" id="GO:0008324">
    <property type="term" value="F:monoatomic cation transmembrane transporter activity"/>
    <property type="evidence" value="ECO:0007669"/>
    <property type="project" value="InterPro"/>
</dbReference>
<dbReference type="InterPro" id="IPR003445">
    <property type="entry name" value="Cat_transpt"/>
</dbReference>
<keyword evidence="3" id="KW-0813">Transport</keyword>
<feature type="transmembrane region" description="Helical" evidence="8">
    <location>
        <begin position="801"/>
        <end position="825"/>
    </location>
</feature>
<evidence type="ECO:0000256" key="5">
    <source>
        <dbReference type="ARBA" id="ARBA00022989"/>
    </source>
</evidence>
<dbReference type="GO" id="GO:0098662">
    <property type="term" value="P:inorganic cation transmembrane transport"/>
    <property type="evidence" value="ECO:0007669"/>
    <property type="project" value="UniProtKB-ARBA"/>
</dbReference>
<dbReference type="Pfam" id="PF02386">
    <property type="entry name" value="TrkH"/>
    <property type="match status" value="2"/>
</dbReference>
<proteinExistence type="inferred from homology"/>
<feature type="transmembrane region" description="Helical" evidence="8">
    <location>
        <begin position="73"/>
        <end position="90"/>
    </location>
</feature>
<accession>A0A0D9WTT2</accession>
<feature type="transmembrane region" description="Helical" evidence="8">
    <location>
        <begin position="318"/>
        <end position="351"/>
    </location>
</feature>
<feature type="transmembrane region" description="Helical" evidence="8">
    <location>
        <begin position="260"/>
        <end position="287"/>
    </location>
</feature>
<dbReference type="PANTHER" id="PTHR31064:SF25">
    <property type="entry name" value="CATION TRANSPORTER HKT2_1"/>
    <property type="match status" value="1"/>
</dbReference>
<reference evidence="9" key="3">
    <citation type="submission" date="2015-04" db="UniProtKB">
        <authorList>
            <consortium name="EnsemblPlants"/>
        </authorList>
    </citation>
    <scope>IDENTIFICATION</scope>
</reference>
<keyword evidence="4 8" id="KW-0812">Transmembrane</keyword>
<reference evidence="9 10" key="1">
    <citation type="submission" date="2012-08" db="EMBL/GenBank/DDBJ databases">
        <title>Oryza genome evolution.</title>
        <authorList>
            <person name="Wing R.A."/>
        </authorList>
    </citation>
    <scope>NUCLEOTIDE SEQUENCE</scope>
</reference>
<dbReference type="GO" id="GO:0005886">
    <property type="term" value="C:plasma membrane"/>
    <property type="evidence" value="ECO:0007669"/>
    <property type="project" value="TreeGrafter"/>
</dbReference>